<evidence type="ECO:0000256" key="1">
    <source>
        <dbReference type="SAM" id="MobiDB-lite"/>
    </source>
</evidence>
<evidence type="ECO:0000259" key="3">
    <source>
        <dbReference type="PROSITE" id="PS50132"/>
    </source>
</evidence>
<dbReference type="InterPro" id="IPR016137">
    <property type="entry name" value="RGS"/>
</dbReference>
<reference evidence="4 5" key="1">
    <citation type="journal article" date="2018" name="BMC Genomics">
        <title>The genome of Naegleria lovaniensis, the basis for a comparative approach to unravel pathogenicity factors of the human pathogenic amoeba N. fowleri.</title>
        <authorList>
            <person name="Liechti N."/>
            <person name="Schurch N."/>
            <person name="Bruggmann R."/>
            <person name="Wittwer M."/>
        </authorList>
    </citation>
    <scope>NUCLEOTIDE SEQUENCE [LARGE SCALE GENOMIC DNA]</scope>
    <source>
        <strain evidence="4 5">ATCC 30569</strain>
    </source>
</reference>
<dbReference type="InterPro" id="IPR036305">
    <property type="entry name" value="RGS_sf"/>
</dbReference>
<feature type="region of interest" description="Disordered" evidence="1">
    <location>
        <begin position="1"/>
        <end position="27"/>
    </location>
</feature>
<dbReference type="Pfam" id="PF00615">
    <property type="entry name" value="RGS"/>
    <property type="match status" value="1"/>
</dbReference>
<organism evidence="4 5">
    <name type="scientific">Naegleria lovaniensis</name>
    <name type="common">Amoeba</name>
    <dbReference type="NCBI Taxonomy" id="51637"/>
    <lineage>
        <taxon>Eukaryota</taxon>
        <taxon>Discoba</taxon>
        <taxon>Heterolobosea</taxon>
        <taxon>Tetramitia</taxon>
        <taxon>Eutetramitia</taxon>
        <taxon>Vahlkampfiidae</taxon>
        <taxon>Naegleria</taxon>
    </lineage>
</organism>
<feature type="transmembrane region" description="Helical" evidence="2">
    <location>
        <begin position="165"/>
        <end position="188"/>
    </location>
</feature>
<evidence type="ECO:0000313" key="4">
    <source>
        <dbReference type="EMBL" id="KAG2378580.1"/>
    </source>
</evidence>
<evidence type="ECO:0000256" key="2">
    <source>
        <dbReference type="SAM" id="Phobius"/>
    </source>
</evidence>
<dbReference type="GeneID" id="68100673"/>
<keyword evidence="2" id="KW-0812">Transmembrane</keyword>
<evidence type="ECO:0000313" key="5">
    <source>
        <dbReference type="Proteomes" id="UP000816034"/>
    </source>
</evidence>
<dbReference type="EMBL" id="PYSW02000032">
    <property type="protein sequence ID" value="KAG2378580.1"/>
    <property type="molecule type" value="Genomic_DNA"/>
</dbReference>
<name>A0AA88KGE8_NAELO</name>
<feature type="domain" description="RGS" evidence="3">
    <location>
        <begin position="379"/>
        <end position="504"/>
    </location>
</feature>
<feature type="compositionally biased region" description="Low complexity" evidence="1">
    <location>
        <begin position="13"/>
        <end position="25"/>
    </location>
</feature>
<gene>
    <name evidence="4" type="ORF">C9374_008219</name>
</gene>
<feature type="transmembrane region" description="Helical" evidence="2">
    <location>
        <begin position="333"/>
        <end position="357"/>
    </location>
</feature>
<keyword evidence="2" id="KW-1133">Transmembrane helix</keyword>
<dbReference type="SMART" id="SM00315">
    <property type="entry name" value="RGS"/>
    <property type="match status" value="1"/>
</dbReference>
<dbReference type="AlphaFoldDB" id="A0AA88KGE8"/>
<keyword evidence="5" id="KW-1185">Reference proteome</keyword>
<dbReference type="SUPFAM" id="SSF48097">
    <property type="entry name" value="Regulator of G-protein signaling, RGS"/>
    <property type="match status" value="1"/>
</dbReference>
<dbReference type="RefSeq" id="XP_044545842.1">
    <property type="nucleotide sequence ID" value="XM_044698271.1"/>
</dbReference>
<proteinExistence type="predicted"/>
<dbReference type="Gene3D" id="1.10.167.10">
    <property type="entry name" value="Regulator of G-protein Signalling 4, domain 2"/>
    <property type="match status" value="1"/>
</dbReference>
<comment type="caution">
    <text evidence="4">The sequence shown here is derived from an EMBL/GenBank/DDBJ whole genome shotgun (WGS) entry which is preliminary data.</text>
</comment>
<dbReference type="InterPro" id="IPR044926">
    <property type="entry name" value="RGS_subdomain_2"/>
</dbReference>
<dbReference type="PROSITE" id="PS50132">
    <property type="entry name" value="RGS"/>
    <property type="match status" value="1"/>
</dbReference>
<keyword evidence="2" id="KW-0472">Membrane</keyword>
<dbReference type="Proteomes" id="UP000816034">
    <property type="component" value="Unassembled WGS sequence"/>
</dbReference>
<sequence length="523" mass="59791">MSQPHNVLALTLQPSSSIPSQSSHQQQERIFISDLHATSDHNDQEDDDACSDADSIIVHFTHRRTLTKPLVPSFQPTTLTHRQDFPYYSSSSMMDRKSHGSSQTTLISTNMRHPPKEYQSSCDTNIAPLTVYSKATTAKTTTRSTTHSASAVRIPTCCGVIELNLIRVLCLFGMIVNICCFIAVAAVVGNSFRLEAKKEISLLLQRASFLQLYDQTACLVRLAASTGSLKYVPLYYESQTNTSRVLLEMSQNLPPDVLAKTKFDPKNPGYVKYDQQVIEAVQEGDLITANRVLKSFSYVVWDAYATYFKDYVTQEVKKLSLQKQDYLKYSSTVNMILVLLGVVISIPIVMIIFALAMTSEQVSSRKLKKATLFMILETLRNEKSSQLFKEFCEKENQLEKYTFLENCHTYREMCEKSIEMRRTQWNIGDEVSNLEQIKEIEKNKYEMAFKIFTEFIDTNGENPFPTSDKFQEHVKSKLDEFSSESPVLDGHLFDELEKEICDSLLDSFMKFKKELRMKKKVQK</sequence>
<accession>A0AA88KGE8</accession>
<protein>
    <recommendedName>
        <fullName evidence="3">RGS domain-containing protein</fullName>
    </recommendedName>
</protein>